<sequence>MNNIGLILSIVIGIGYCFLTISNSSRQKDKYYYKLFNEKIFSIHIIGALLIGTFGLWRVINFDNREFFYFNPLIYLMLLRLLNYLSLFIYKRPLILATRWDSPPKGKNGIKFFDKCMLFLLLLIPTGVSLFLLKLILEGV</sequence>
<evidence type="ECO:0000313" key="2">
    <source>
        <dbReference type="EMBL" id="AKQ45037.1"/>
    </source>
</evidence>
<dbReference type="EMBL" id="CP010777">
    <property type="protein sequence ID" value="AKQ45037.1"/>
    <property type="molecule type" value="Genomic_DNA"/>
</dbReference>
<evidence type="ECO:0000256" key="1">
    <source>
        <dbReference type="SAM" id="Phobius"/>
    </source>
</evidence>
<name>A0A0H4VMB9_9BACT</name>
<feature type="transmembrane region" description="Helical" evidence="1">
    <location>
        <begin position="6"/>
        <end position="21"/>
    </location>
</feature>
<gene>
    <name evidence="2" type="ORF">TH63_04355</name>
</gene>
<organism evidence="2 3">
    <name type="scientific">Rufibacter radiotolerans</name>
    <dbReference type="NCBI Taxonomy" id="1379910"/>
    <lineage>
        <taxon>Bacteria</taxon>
        <taxon>Pseudomonadati</taxon>
        <taxon>Bacteroidota</taxon>
        <taxon>Cytophagia</taxon>
        <taxon>Cytophagales</taxon>
        <taxon>Hymenobacteraceae</taxon>
        <taxon>Rufibacter</taxon>
    </lineage>
</organism>
<evidence type="ECO:0000313" key="3">
    <source>
        <dbReference type="Proteomes" id="UP000036458"/>
    </source>
</evidence>
<feature type="transmembrane region" description="Helical" evidence="1">
    <location>
        <begin position="117"/>
        <end position="137"/>
    </location>
</feature>
<dbReference type="PATRIC" id="fig|1379910.4.peg.948"/>
<dbReference type="KEGG" id="ruf:TH63_04355"/>
<proteinExistence type="predicted"/>
<dbReference type="AlphaFoldDB" id="A0A0H4VMB9"/>
<accession>A0A0H4VMB9</accession>
<dbReference type="Proteomes" id="UP000036458">
    <property type="component" value="Chromosome"/>
</dbReference>
<dbReference type="STRING" id="1379910.TH63_04355"/>
<keyword evidence="1" id="KW-0472">Membrane</keyword>
<feature type="transmembrane region" description="Helical" evidence="1">
    <location>
        <begin position="72"/>
        <end position="90"/>
    </location>
</feature>
<feature type="transmembrane region" description="Helical" evidence="1">
    <location>
        <begin position="41"/>
        <end position="60"/>
    </location>
</feature>
<protein>
    <submittedName>
        <fullName evidence="2">Uncharacterized protein</fullName>
    </submittedName>
</protein>
<reference evidence="2 3" key="1">
    <citation type="submission" date="2015-01" db="EMBL/GenBank/DDBJ databases">
        <title>Rufibacter sp./DG31D/ whole genome sequencing.</title>
        <authorList>
            <person name="Kim M.K."/>
            <person name="Srinivasan S."/>
            <person name="Lee J.-J."/>
        </authorList>
    </citation>
    <scope>NUCLEOTIDE SEQUENCE [LARGE SCALE GENOMIC DNA]</scope>
    <source>
        <strain evidence="2 3">DG31D</strain>
    </source>
</reference>
<keyword evidence="1" id="KW-0812">Transmembrane</keyword>
<keyword evidence="1" id="KW-1133">Transmembrane helix</keyword>
<keyword evidence="3" id="KW-1185">Reference proteome</keyword>